<evidence type="ECO:0000313" key="2">
    <source>
        <dbReference type="EMBL" id="GAA4402919.1"/>
    </source>
</evidence>
<sequence>MIRRRRHAARLVDLERRVTALERDRLADRLDRLRAALDELGMPLDVTPTKGTPCHDRTDDGRNPR</sequence>
<keyword evidence="3" id="KW-1185">Reference proteome</keyword>
<comment type="caution">
    <text evidence="2">The sequence shown here is derived from an EMBL/GenBank/DDBJ whole genome shotgun (WGS) entry which is preliminary data.</text>
</comment>
<proteinExistence type="predicted"/>
<evidence type="ECO:0000256" key="1">
    <source>
        <dbReference type="SAM" id="MobiDB-lite"/>
    </source>
</evidence>
<reference evidence="3" key="1">
    <citation type="journal article" date="2019" name="Int. J. Syst. Evol. Microbiol.">
        <title>The Global Catalogue of Microorganisms (GCM) 10K type strain sequencing project: providing services to taxonomists for standard genome sequencing and annotation.</title>
        <authorList>
            <consortium name="The Broad Institute Genomics Platform"/>
            <consortium name="The Broad Institute Genome Sequencing Center for Infectious Disease"/>
            <person name="Wu L."/>
            <person name="Ma J."/>
        </authorList>
    </citation>
    <scope>NUCLEOTIDE SEQUENCE [LARGE SCALE GENOMIC DNA]</scope>
    <source>
        <strain evidence="3">JCM 17809</strain>
    </source>
</reference>
<feature type="region of interest" description="Disordered" evidence="1">
    <location>
        <begin position="43"/>
        <end position="65"/>
    </location>
</feature>
<dbReference type="RefSeq" id="WP_345203956.1">
    <property type="nucleotide sequence ID" value="NZ_BAABGM010000009.1"/>
</dbReference>
<name>A0ABP8KBI8_9MICO</name>
<dbReference type="EMBL" id="BAABGM010000009">
    <property type="protein sequence ID" value="GAA4402919.1"/>
    <property type="molecule type" value="Genomic_DNA"/>
</dbReference>
<protein>
    <submittedName>
        <fullName evidence="2">Uncharacterized protein</fullName>
    </submittedName>
</protein>
<feature type="compositionally biased region" description="Basic and acidic residues" evidence="1">
    <location>
        <begin position="53"/>
        <end position="65"/>
    </location>
</feature>
<accession>A0ABP8KBI8</accession>
<gene>
    <name evidence="2" type="ORF">GCM10023168_13950</name>
</gene>
<dbReference type="Proteomes" id="UP001500945">
    <property type="component" value="Unassembled WGS sequence"/>
</dbReference>
<evidence type="ECO:0000313" key="3">
    <source>
        <dbReference type="Proteomes" id="UP001500945"/>
    </source>
</evidence>
<organism evidence="2 3">
    <name type="scientific">Fodinibacter luteus</name>
    <dbReference type="NCBI Taxonomy" id="552064"/>
    <lineage>
        <taxon>Bacteria</taxon>
        <taxon>Bacillati</taxon>
        <taxon>Actinomycetota</taxon>
        <taxon>Actinomycetes</taxon>
        <taxon>Micrococcales</taxon>
        <taxon>Intrasporangiaceae</taxon>
        <taxon>Fodinibacter (ex Wang et al. 2009)</taxon>
    </lineage>
</organism>